<organism evidence="1 2">
    <name type="scientific">Neurospora hispaniola</name>
    <dbReference type="NCBI Taxonomy" id="588809"/>
    <lineage>
        <taxon>Eukaryota</taxon>
        <taxon>Fungi</taxon>
        <taxon>Dikarya</taxon>
        <taxon>Ascomycota</taxon>
        <taxon>Pezizomycotina</taxon>
        <taxon>Sordariomycetes</taxon>
        <taxon>Sordariomycetidae</taxon>
        <taxon>Sordariales</taxon>
        <taxon>Sordariaceae</taxon>
        <taxon>Neurospora</taxon>
    </lineage>
</organism>
<dbReference type="GeneID" id="87872048"/>
<evidence type="ECO:0000313" key="2">
    <source>
        <dbReference type="Proteomes" id="UP001285908"/>
    </source>
</evidence>
<dbReference type="Proteomes" id="UP001285908">
    <property type="component" value="Unassembled WGS sequence"/>
</dbReference>
<keyword evidence="2" id="KW-1185">Reference proteome</keyword>
<proteinExistence type="predicted"/>
<dbReference type="EMBL" id="JAULSX010000001">
    <property type="protein sequence ID" value="KAK3498786.1"/>
    <property type="molecule type" value="Genomic_DNA"/>
</dbReference>
<accession>A0AAJ0IEN6</accession>
<dbReference type="AlphaFoldDB" id="A0AAJ0IEN6"/>
<evidence type="ECO:0000313" key="1">
    <source>
        <dbReference type="EMBL" id="KAK3498786.1"/>
    </source>
</evidence>
<protein>
    <submittedName>
        <fullName evidence="1">Uncharacterized protein</fullName>
    </submittedName>
</protein>
<comment type="caution">
    <text evidence="1">The sequence shown here is derived from an EMBL/GenBank/DDBJ whole genome shotgun (WGS) entry which is preliminary data.</text>
</comment>
<dbReference type="RefSeq" id="XP_062696419.1">
    <property type="nucleotide sequence ID" value="XM_062834426.1"/>
</dbReference>
<reference evidence="1 2" key="1">
    <citation type="journal article" date="2023" name="Mol. Phylogenet. Evol.">
        <title>Genome-scale phylogeny and comparative genomics of the fungal order Sordariales.</title>
        <authorList>
            <person name="Hensen N."/>
            <person name="Bonometti L."/>
            <person name="Westerberg I."/>
            <person name="Brannstrom I.O."/>
            <person name="Guillou S."/>
            <person name="Cros-Aarteil S."/>
            <person name="Calhoun S."/>
            <person name="Haridas S."/>
            <person name="Kuo A."/>
            <person name="Mondo S."/>
            <person name="Pangilinan J."/>
            <person name="Riley R."/>
            <person name="LaButti K."/>
            <person name="Andreopoulos B."/>
            <person name="Lipzen A."/>
            <person name="Chen C."/>
            <person name="Yan M."/>
            <person name="Daum C."/>
            <person name="Ng V."/>
            <person name="Clum A."/>
            <person name="Steindorff A."/>
            <person name="Ohm R.A."/>
            <person name="Martin F."/>
            <person name="Silar P."/>
            <person name="Natvig D.O."/>
            <person name="Lalanne C."/>
            <person name="Gautier V."/>
            <person name="Ament-Velasquez S.L."/>
            <person name="Kruys A."/>
            <person name="Hutchinson M.I."/>
            <person name="Powell A.J."/>
            <person name="Barry K."/>
            <person name="Miller A.N."/>
            <person name="Grigoriev I.V."/>
            <person name="Debuchy R."/>
            <person name="Gladieux P."/>
            <person name="Hiltunen Thoren M."/>
            <person name="Johannesson H."/>
        </authorList>
    </citation>
    <scope>NUCLEOTIDE SEQUENCE [LARGE SCALE GENOMIC DNA]</scope>
    <source>
        <strain evidence="1 2">FGSC 10403</strain>
    </source>
</reference>
<sequence length="96" mass="10805">LFIVRRVLGVSDDIWLLEPGQKLNSRKHLVSPTAPSQRSSKWLRALVHTCHDRQLERTSGRVAGTSGHPSALVSTSLLDIHLHQQQMDGHQKRKAQ</sequence>
<gene>
    <name evidence="1" type="ORF">B0T23DRAFT_307545</name>
</gene>
<name>A0AAJ0IEN6_9PEZI</name>
<feature type="non-terminal residue" evidence="1">
    <location>
        <position position="1"/>
    </location>
</feature>